<feature type="domain" description="Thioesterase" evidence="2">
    <location>
        <begin position="52"/>
        <end position="122"/>
    </location>
</feature>
<dbReference type="InterPro" id="IPR029069">
    <property type="entry name" value="HotDog_dom_sf"/>
</dbReference>
<comment type="caution">
    <text evidence="3">The sequence shown here is derived from an EMBL/GenBank/DDBJ whole genome shotgun (WGS) entry which is preliminary data.</text>
</comment>
<evidence type="ECO:0000313" key="4">
    <source>
        <dbReference type="Proteomes" id="UP001553161"/>
    </source>
</evidence>
<dbReference type="GO" id="GO:0016787">
    <property type="term" value="F:hydrolase activity"/>
    <property type="evidence" value="ECO:0007669"/>
    <property type="project" value="UniProtKB-KW"/>
</dbReference>
<sequence>MTTALPAAVEQAIRASFDRQTLMHSFGARLTGLAPGHCEITAPILPTALQQHGHGHAGLTFALGDSAAGYAALSTLPEGSEVLTVEMKINLLAPARGTAMVATGRVIRPGRLLIVVQASVAALQDDGSKIEIALLQGTMIPVPVA</sequence>
<gene>
    <name evidence="3" type="ORF">AB0T83_00400</name>
</gene>
<evidence type="ECO:0000259" key="2">
    <source>
        <dbReference type="Pfam" id="PF03061"/>
    </source>
</evidence>
<dbReference type="RefSeq" id="WP_366190599.1">
    <property type="nucleotide sequence ID" value="NZ_JBFBVU010000001.1"/>
</dbReference>
<dbReference type="InterPro" id="IPR006683">
    <property type="entry name" value="Thioestr_dom"/>
</dbReference>
<keyword evidence="4" id="KW-1185">Reference proteome</keyword>
<organism evidence="3 4">
    <name type="scientific">Meridianimarinicoccus marinus</name>
    <dbReference type="NCBI Taxonomy" id="3231483"/>
    <lineage>
        <taxon>Bacteria</taxon>
        <taxon>Pseudomonadati</taxon>
        <taxon>Pseudomonadota</taxon>
        <taxon>Alphaproteobacteria</taxon>
        <taxon>Rhodobacterales</taxon>
        <taxon>Paracoccaceae</taxon>
        <taxon>Meridianimarinicoccus</taxon>
    </lineage>
</organism>
<accession>A0ABV3L4D0</accession>
<reference evidence="3 4" key="1">
    <citation type="submission" date="2024-07" db="EMBL/GenBank/DDBJ databases">
        <authorList>
            <person name="Kang M."/>
        </authorList>
    </citation>
    <scope>NUCLEOTIDE SEQUENCE [LARGE SCALE GENOMIC DNA]</scope>
    <source>
        <strain evidence="3 4">DFM31</strain>
    </source>
</reference>
<dbReference type="SUPFAM" id="SSF54637">
    <property type="entry name" value="Thioesterase/thiol ester dehydrase-isomerase"/>
    <property type="match status" value="1"/>
</dbReference>
<dbReference type="EC" id="3.1.2.-" evidence="3"/>
<dbReference type="Gene3D" id="3.10.129.10">
    <property type="entry name" value="Hotdog Thioesterase"/>
    <property type="match status" value="1"/>
</dbReference>
<proteinExistence type="predicted"/>
<dbReference type="Pfam" id="PF03061">
    <property type="entry name" value="4HBT"/>
    <property type="match status" value="1"/>
</dbReference>
<dbReference type="InterPro" id="IPR003736">
    <property type="entry name" value="PAAI_dom"/>
</dbReference>
<dbReference type="CDD" id="cd03443">
    <property type="entry name" value="PaaI_thioesterase"/>
    <property type="match status" value="1"/>
</dbReference>
<keyword evidence="1 3" id="KW-0378">Hydrolase</keyword>
<dbReference type="EMBL" id="JBFBVU010000001">
    <property type="protein sequence ID" value="MEV8465238.1"/>
    <property type="molecule type" value="Genomic_DNA"/>
</dbReference>
<evidence type="ECO:0000256" key="1">
    <source>
        <dbReference type="ARBA" id="ARBA00022801"/>
    </source>
</evidence>
<evidence type="ECO:0000313" key="3">
    <source>
        <dbReference type="EMBL" id="MEV8465238.1"/>
    </source>
</evidence>
<dbReference type="Proteomes" id="UP001553161">
    <property type="component" value="Unassembled WGS sequence"/>
</dbReference>
<name>A0ABV3L4D0_9RHOB</name>
<dbReference type="NCBIfam" id="TIGR00369">
    <property type="entry name" value="unchar_dom_1"/>
    <property type="match status" value="1"/>
</dbReference>
<protein>
    <submittedName>
        <fullName evidence="3">PaaI family thioesterase</fullName>
        <ecNumber evidence="3">3.1.2.-</ecNumber>
    </submittedName>
</protein>